<protein>
    <submittedName>
        <fullName evidence="3">BON domain-containing protein</fullName>
    </submittedName>
</protein>
<evidence type="ECO:0000259" key="2">
    <source>
        <dbReference type="PROSITE" id="PS50914"/>
    </source>
</evidence>
<feature type="signal peptide" evidence="1">
    <location>
        <begin position="1"/>
        <end position="21"/>
    </location>
</feature>
<dbReference type="Pfam" id="PF04972">
    <property type="entry name" value="BON"/>
    <property type="match status" value="1"/>
</dbReference>
<dbReference type="InterPro" id="IPR014004">
    <property type="entry name" value="Transpt-assoc_nodulatn_dom_bac"/>
</dbReference>
<feature type="chain" id="PRO_5044491623" evidence="1">
    <location>
        <begin position="22"/>
        <end position="136"/>
    </location>
</feature>
<proteinExistence type="predicted"/>
<dbReference type="InterPro" id="IPR051686">
    <property type="entry name" value="Lipoprotein_DolP"/>
</dbReference>
<accession>A0AB74UPM3</accession>
<dbReference type="Gene3D" id="3.30.1340.30">
    <property type="match status" value="1"/>
</dbReference>
<dbReference type="InterPro" id="IPR007055">
    <property type="entry name" value="BON_dom"/>
</dbReference>
<dbReference type="AlphaFoldDB" id="A0AB74UPM3"/>
<dbReference type="SMART" id="SM00749">
    <property type="entry name" value="BON"/>
    <property type="match status" value="1"/>
</dbReference>
<dbReference type="EMBL" id="CP170721">
    <property type="protein sequence ID" value="XIA17199.1"/>
    <property type="molecule type" value="Genomic_DNA"/>
</dbReference>
<dbReference type="PANTHER" id="PTHR34606:SF15">
    <property type="entry name" value="BON DOMAIN-CONTAINING PROTEIN"/>
    <property type="match status" value="1"/>
</dbReference>
<gene>
    <name evidence="3" type="ORF">ACFYG5_11535</name>
</gene>
<organism evidence="3">
    <name type="scientific">Rhodanobacter sp. FW102-FHT14D07</name>
    <dbReference type="NCBI Taxonomy" id="3351462"/>
    <lineage>
        <taxon>Bacteria</taxon>
        <taxon>Pseudomonadati</taxon>
        <taxon>Pseudomonadota</taxon>
        <taxon>Gammaproteobacteria</taxon>
        <taxon>Lysobacterales</taxon>
        <taxon>Rhodanobacteraceae</taxon>
        <taxon>Rhodanobacter</taxon>
    </lineage>
</organism>
<dbReference type="PANTHER" id="PTHR34606">
    <property type="entry name" value="BON DOMAIN-CONTAINING PROTEIN"/>
    <property type="match status" value="1"/>
</dbReference>
<sequence>MHNHPVIRRSMIAAALTLAFAAVPLSQAVAAQSSEAAAQASDNQTVPDKAADAWITTKVKTEFGTTKGVSATDINVTTNDGVVTLTGNVGSASEKMNAVRVAQGVKGVKSVDASALAITPAATKHHDRPSSSMSSH</sequence>
<evidence type="ECO:0000256" key="1">
    <source>
        <dbReference type="SAM" id="SignalP"/>
    </source>
</evidence>
<dbReference type="PROSITE" id="PS50914">
    <property type="entry name" value="BON"/>
    <property type="match status" value="1"/>
</dbReference>
<evidence type="ECO:0000313" key="3">
    <source>
        <dbReference type="EMBL" id="XIA17199.1"/>
    </source>
</evidence>
<reference evidence="3" key="1">
    <citation type="submission" date="2024-10" db="EMBL/GenBank/DDBJ databases">
        <authorList>
            <person name="Lesea H.P."/>
            <person name="Kuehl J.V."/>
            <person name="Chandonia J.-M."/>
        </authorList>
    </citation>
    <scope>NUCLEOTIDE SEQUENCE</scope>
    <source>
        <strain evidence="3">FW102-FHT14D07</strain>
    </source>
</reference>
<name>A0AB74UPM3_9GAMM</name>
<keyword evidence="1" id="KW-0732">Signal</keyword>
<dbReference type="RefSeq" id="WP_395116995.1">
    <property type="nucleotide sequence ID" value="NZ_CP170721.1"/>
</dbReference>
<feature type="domain" description="BON" evidence="2">
    <location>
        <begin position="51"/>
        <end position="120"/>
    </location>
</feature>